<feature type="compositionally biased region" description="Low complexity" evidence="4">
    <location>
        <begin position="511"/>
        <end position="522"/>
    </location>
</feature>
<evidence type="ECO:0000313" key="6">
    <source>
        <dbReference type="Proteomes" id="UP000284702"/>
    </source>
</evidence>
<dbReference type="PANTHER" id="PTHR10126">
    <property type="entry name" value="TATA-BOX BINDING PROTEIN"/>
    <property type="match status" value="1"/>
</dbReference>
<evidence type="ECO:0000256" key="3">
    <source>
        <dbReference type="ARBA" id="ARBA00023163"/>
    </source>
</evidence>
<dbReference type="Pfam" id="PF00352">
    <property type="entry name" value="TBP"/>
    <property type="match status" value="2"/>
</dbReference>
<dbReference type="Proteomes" id="UP000284702">
    <property type="component" value="Unassembled WGS sequence"/>
</dbReference>
<keyword evidence="3" id="KW-0804">Transcription</keyword>
<feature type="region of interest" description="Disordered" evidence="4">
    <location>
        <begin position="501"/>
        <end position="572"/>
    </location>
</feature>
<feature type="compositionally biased region" description="Low complexity" evidence="4">
    <location>
        <begin position="371"/>
        <end position="388"/>
    </location>
</feature>
<keyword evidence="2" id="KW-0238">DNA-binding</keyword>
<reference evidence="5" key="1">
    <citation type="submission" date="2018-07" db="EMBL/GenBank/DDBJ databases">
        <title>Annotation of Aphanomyces astaci genome assembly.</title>
        <authorList>
            <person name="Studholme D.J."/>
        </authorList>
    </citation>
    <scope>NUCLEOTIDE SEQUENCE [LARGE SCALE GENOMIC DNA]</scope>
    <source>
        <strain evidence="5">Pc</strain>
    </source>
</reference>
<evidence type="ECO:0000256" key="4">
    <source>
        <dbReference type="SAM" id="MobiDB-lite"/>
    </source>
</evidence>
<dbReference type="GO" id="GO:0003677">
    <property type="term" value="F:DNA binding"/>
    <property type="evidence" value="ECO:0007669"/>
    <property type="project" value="UniProtKB-KW"/>
</dbReference>
<dbReference type="VEuPathDB" id="FungiDB:H257_14390"/>
<dbReference type="PRINTS" id="PR00686">
    <property type="entry name" value="TIFACTORIID"/>
</dbReference>
<organism evidence="5 6">
    <name type="scientific">Aphanomyces astaci</name>
    <name type="common">Crayfish plague agent</name>
    <dbReference type="NCBI Taxonomy" id="112090"/>
    <lineage>
        <taxon>Eukaryota</taxon>
        <taxon>Sar</taxon>
        <taxon>Stramenopiles</taxon>
        <taxon>Oomycota</taxon>
        <taxon>Saprolegniomycetes</taxon>
        <taxon>Saprolegniales</taxon>
        <taxon>Verrucalvaceae</taxon>
        <taxon>Aphanomyces</taxon>
    </lineage>
</organism>
<feature type="region of interest" description="Disordered" evidence="4">
    <location>
        <begin position="1004"/>
        <end position="1032"/>
    </location>
</feature>
<feature type="region of interest" description="Disordered" evidence="4">
    <location>
        <begin position="358"/>
        <end position="419"/>
    </location>
</feature>
<dbReference type="InterPro" id="IPR012295">
    <property type="entry name" value="TBP_dom_sf"/>
</dbReference>
<feature type="region of interest" description="Disordered" evidence="4">
    <location>
        <begin position="210"/>
        <end position="257"/>
    </location>
</feature>
<comment type="similarity">
    <text evidence="1">Belongs to the TBP family.</text>
</comment>
<feature type="compositionally biased region" description="Polar residues" evidence="4">
    <location>
        <begin position="528"/>
        <end position="572"/>
    </location>
</feature>
<feature type="compositionally biased region" description="Basic and acidic residues" evidence="4">
    <location>
        <begin position="399"/>
        <end position="408"/>
    </location>
</feature>
<proteinExistence type="inferred from homology"/>
<dbReference type="InterPro" id="IPR000814">
    <property type="entry name" value="TBP"/>
</dbReference>
<feature type="compositionally biased region" description="Basic residues" evidence="4">
    <location>
        <begin position="294"/>
        <end position="303"/>
    </location>
</feature>
<evidence type="ECO:0000256" key="2">
    <source>
        <dbReference type="ARBA" id="ARBA00023125"/>
    </source>
</evidence>
<dbReference type="GO" id="GO:0006352">
    <property type="term" value="P:DNA-templated transcription initiation"/>
    <property type="evidence" value="ECO:0007669"/>
    <property type="project" value="InterPro"/>
</dbReference>
<gene>
    <name evidence="5" type="ORF">B5M09_004102</name>
</gene>
<name>A0A425D9T5_APHAT</name>
<dbReference type="EMBL" id="MZMZ02002393">
    <property type="protein sequence ID" value="RQM26057.1"/>
    <property type="molecule type" value="Genomic_DNA"/>
</dbReference>
<dbReference type="SUPFAM" id="SSF55945">
    <property type="entry name" value="TATA-box binding protein-like"/>
    <property type="match status" value="2"/>
</dbReference>
<accession>A0A425D9T5</accession>
<protein>
    <submittedName>
        <fullName evidence="5">Uncharacterized protein</fullName>
    </submittedName>
</protein>
<dbReference type="Gene3D" id="3.30.310.10">
    <property type="entry name" value="TATA-Binding Protein"/>
    <property type="match status" value="2"/>
</dbReference>
<keyword evidence="6" id="KW-1185">Reference proteome</keyword>
<sequence length="1032" mass="114108">MATSRQESQLQIVDAHQALQVGDEWSSERLVLHVKNIVGTIDVKTPLDLKTIALHARNAEYNPKKFAAVIMRLRDPKTTALMFSSGKKLNFPAQYDMFKICNIMGTSDVRFPIRLEGLLNDHSRFCTPELFSGLIFKLVDPKLTFLIFVSGKLVICGAKVRVATHDMHTALEKMYPLLLGYRKMAPAPSLEPEGSNNHHNCMTRRPRLDSSVSLEMPPPEMLQRSVTSVSDDKPPASPTAHRRNSRQYSLPVALTNPDLPRVEPISIQTRGIPLKGQAIAIATSPHSDKDGRHTRIPAHRRGPHSSTDSDDEYSRSRRQMFPQSPKRHVTSYSLYLPDSCSSLKDQFLRIKERFTKPVVEQPGASSRSDVTATTTGPATSSPTASTSPEKPKTNSWRGMDPHDRRRVTADSGGWIDPRDLLDPTRNEEIAMNPMELMHELTKLNASAQKLFADDPWSHGAERWVLEESHLRGYMTCWTIERGGELVVMIAQTMKSLQASGMTTSTTPLLPSAEASAMSSGGAVLPPRTTESFASNQPLPATPRSSTSPGHHVRSLSSDAAPTTMASPGSSMSSATKATLLVRSMSTDLGAVMAGTMQLPPSMLNDTKWKQQQRKLLVSGMAERRAAAVGPMPPSTASSSTKTYHALAAPTTTTNLFEDDPFQRCDGIPRGAIVLDKVHCVKDDDYSDMPSSLTIAPSCGDFICLVKFSSKMTCHSYSRADYRTFSRRSCTLRVGDGESDVELNGWINAICRASFHCYLALPPSPQVNQMQAKKSDNEMYKYSSFQYLRETDPLLWEINPLDQTAIRKKAATAASASDYAVLFTKYAHVLKHIVLPRPRPISIEQTLRDIIPELFLINNILYGGGETESIDDIFEVLEGYVRRFAASHDECVHIVSAILQACARTIAGGDSYFVVRTLLGSSSTVIRPADNHGMPIVIDISSAKPTMFTITLQSAFMFHTVDEIERMDEADEVAPTCRVQTLHVQEMDFETNKSTRHLKIRQVLPDEGEPLDRNSHSSRSVNHDYGALLDGLG</sequence>
<evidence type="ECO:0000256" key="1">
    <source>
        <dbReference type="ARBA" id="ARBA00005560"/>
    </source>
</evidence>
<evidence type="ECO:0000313" key="5">
    <source>
        <dbReference type="EMBL" id="RQM26057.1"/>
    </source>
</evidence>
<comment type="caution">
    <text evidence="5">The sequence shown here is derived from an EMBL/GenBank/DDBJ whole genome shotgun (WGS) entry which is preliminary data.</text>
</comment>
<dbReference type="VEuPathDB" id="FungiDB:H257_14389"/>
<dbReference type="AlphaFoldDB" id="A0A425D9T5"/>
<feature type="region of interest" description="Disordered" evidence="4">
    <location>
        <begin position="282"/>
        <end position="328"/>
    </location>
</feature>